<protein>
    <submittedName>
        <fullName evidence="1">Uncharacterized protein</fullName>
    </submittedName>
</protein>
<evidence type="ECO:0000313" key="2">
    <source>
        <dbReference type="Proteomes" id="UP000636960"/>
    </source>
</evidence>
<dbReference type="AlphaFoldDB" id="A0A919MZ20"/>
<evidence type="ECO:0000313" key="1">
    <source>
        <dbReference type="EMBL" id="GIF00660.1"/>
    </source>
</evidence>
<keyword evidence="2" id="KW-1185">Reference proteome</keyword>
<proteinExistence type="predicted"/>
<dbReference type="Proteomes" id="UP000636960">
    <property type="component" value="Unassembled WGS sequence"/>
</dbReference>
<reference evidence="1" key="1">
    <citation type="submission" date="2021-01" db="EMBL/GenBank/DDBJ databases">
        <title>Whole genome shotgun sequence of Actinoplanes rishiriensis NBRC 108556.</title>
        <authorList>
            <person name="Komaki H."/>
            <person name="Tamura T."/>
        </authorList>
    </citation>
    <scope>NUCLEOTIDE SEQUENCE</scope>
    <source>
        <strain evidence="1">NBRC 108556</strain>
    </source>
</reference>
<comment type="caution">
    <text evidence="1">The sequence shown here is derived from an EMBL/GenBank/DDBJ whole genome shotgun (WGS) entry which is preliminary data.</text>
</comment>
<name>A0A919MZ20_9ACTN</name>
<accession>A0A919MZ20</accession>
<dbReference type="EMBL" id="BOMV01000089">
    <property type="protein sequence ID" value="GIF00660.1"/>
    <property type="molecule type" value="Genomic_DNA"/>
</dbReference>
<sequence length="112" mass="11165">MAPLGGIEDAIGPGLGAHDDVVVVAVLPDQAKSLPGDVLGADLAGEAAEEDAAVRADALAAGGEQFFDGVEVGLLRLAPVAQRGRGDEADVTQPAGTPTLPQARATFVGLRI</sequence>
<gene>
    <name evidence="1" type="ORF">Ari01nite_81240</name>
</gene>
<organism evidence="1 2">
    <name type="scientific">Paractinoplanes rishiriensis</name>
    <dbReference type="NCBI Taxonomy" id="1050105"/>
    <lineage>
        <taxon>Bacteria</taxon>
        <taxon>Bacillati</taxon>
        <taxon>Actinomycetota</taxon>
        <taxon>Actinomycetes</taxon>
        <taxon>Micromonosporales</taxon>
        <taxon>Micromonosporaceae</taxon>
        <taxon>Paractinoplanes</taxon>
    </lineage>
</organism>